<dbReference type="AlphaFoldDB" id="A0A409XVM6"/>
<accession>A0A409XVM6</accession>
<dbReference type="Proteomes" id="UP000283269">
    <property type="component" value="Unassembled WGS sequence"/>
</dbReference>
<name>A0A409XVM6_PSICY</name>
<reference evidence="1 2" key="1">
    <citation type="journal article" date="2018" name="Evol. Lett.">
        <title>Horizontal gene cluster transfer increased hallucinogenic mushroom diversity.</title>
        <authorList>
            <person name="Reynolds H.T."/>
            <person name="Vijayakumar V."/>
            <person name="Gluck-Thaler E."/>
            <person name="Korotkin H.B."/>
            <person name="Matheny P.B."/>
            <person name="Slot J.C."/>
        </authorList>
    </citation>
    <scope>NUCLEOTIDE SEQUENCE [LARGE SCALE GENOMIC DNA]</scope>
    <source>
        <strain evidence="1 2">2631</strain>
    </source>
</reference>
<dbReference type="OrthoDB" id="2941894at2759"/>
<sequence>MEWEKIDHLETALACWTALETYHLDEGPIKQVILIQKALATHILRDENMVTKAQEIHKDVHCAFQIPGGITEDIFTMITILNALDDGHDHTCLLIQTQMQPATNEKPYTYNNLISILDREVQLIPGSQQCQATTETAIALATRTTGKVNKPPYTCMSCGHTGHVIEWCVKVQNGGMKGKTIAEAKAARAEKYGFTPFKTSSTSLSSKPTVYSFKDPSGKVLFMIQVEAPQATTSAETSTKPEFAGLASLTPEEFVTLLPLRQLRKLTYLNEYYGFISTIDDTPSVTLDWSQT</sequence>
<organism evidence="1 2">
    <name type="scientific">Psilocybe cyanescens</name>
    <dbReference type="NCBI Taxonomy" id="93625"/>
    <lineage>
        <taxon>Eukaryota</taxon>
        <taxon>Fungi</taxon>
        <taxon>Dikarya</taxon>
        <taxon>Basidiomycota</taxon>
        <taxon>Agaricomycotina</taxon>
        <taxon>Agaricomycetes</taxon>
        <taxon>Agaricomycetidae</taxon>
        <taxon>Agaricales</taxon>
        <taxon>Agaricineae</taxon>
        <taxon>Strophariaceae</taxon>
        <taxon>Psilocybe</taxon>
    </lineage>
</organism>
<protein>
    <submittedName>
        <fullName evidence="1">Uncharacterized protein</fullName>
    </submittedName>
</protein>
<keyword evidence="2" id="KW-1185">Reference proteome</keyword>
<dbReference type="InParanoid" id="A0A409XVM6"/>
<dbReference type="STRING" id="93625.A0A409XVM6"/>
<dbReference type="EMBL" id="NHYD01000247">
    <property type="protein sequence ID" value="PPQ94771.1"/>
    <property type="molecule type" value="Genomic_DNA"/>
</dbReference>
<evidence type="ECO:0000313" key="1">
    <source>
        <dbReference type="EMBL" id="PPQ94771.1"/>
    </source>
</evidence>
<proteinExistence type="predicted"/>
<comment type="caution">
    <text evidence="1">The sequence shown here is derived from an EMBL/GenBank/DDBJ whole genome shotgun (WGS) entry which is preliminary data.</text>
</comment>
<evidence type="ECO:0000313" key="2">
    <source>
        <dbReference type="Proteomes" id="UP000283269"/>
    </source>
</evidence>
<gene>
    <name evidence="1" type="ORF">CVT25_007854</name>
</gene>